<reference evidence="2" key="1">
    <citation type="journal article" date="2015" name="Genome Announc.">
        <title>Draft Genome Sequence of Bacteroidales Strain TBC1, a Novel Isolate from a Methanogenic Wastewater Treatment System.</title>
        <authorList>
            <person name="Tourlousse D.M."/>
            <person name="Matsuura N."/>
            <person name="Sun L."/>
            <person name="Toyonaga M."/>
            <person name="Kuroda K."/>
            <person name="Ohashi A."/>
            <person name="Cruz R."/>
            <person name="Yamaguchi T."/>
            <person name="Sekiguchi Y."/>
        </authorList>
    </citation>
    <scope>NUCLEOTIDE SEQUENCE [LARGE SCALE GENOMIC DNA]</scope>
    <source>
        <strain evidence="2">TBC1</strain>
    </source>
</reference>
<dbReference type="GO" id="GO:0008270">
    <property type="term" value="F:zinc ion binding"/>
    <property type="evidence" value="ECO:0007669"/>
    <property type="project" value="TreeGrafter"/>
</dbReference>
<keyword evidence="3" id="KW-1185">Reference proteome</keyword>
<feature type="binding site" evidence="1">
    <location>
        <position position="94"/>
    </location>
    <ligand>
        <name>Zn(2+)</name>
        <dbReference type="ChEBI" id="CHEBI:29105"/>
    </ligand>
</feature>
<sequence>MQASEILKHFQLKKTSPRLAIIEALQSADLPLSETEISKSMGSHYDRTTFYRSILTLEESGIIHKIVIDKLQVKYALNEPDKINNPADHAHFYCHHCKRLICLNEIHPGPYKLPKGFSPEESEIIIKGLCDKCTHS</sequence>
<keyword evidence="1" id="KW-0862">Zinc</keyword>
<evidence type="ECO:0000313" key="2">
    <source>
        <dbReference type="EMBL" id="GAP42072.1"/>
    </source>
</evidence>
<gene>
    <name evidence="2" type="ORF">TBC1_11200</name>
</gene>
<dbReference type="GO" id="GO:1900376">
    <property type="term" value="P:regulation of secondary metabolite biosynthetic process"/>
    <property type="evidence" value="ECO:0007669"/>
    <property type="project" value="TreeGrafter"/>
</dbReference>
<dbReference type="EMBL" id="DF968182">
    <property type="protein sequence ID" value="GAP42072.1"/>
    <property type="molecule type" value="Genomic_DNA"/>
</dbReference>
<evidence type="ECO:0000313" key="3">
    <source>
        <dbReference type="Proteomes" id="UP000053091"/>
    </source>
</evidence>
<protein>
    <submittedName>
        <fullName evidence="2">Fe2+/Zn2+ uptake regulation protein</fullName>
    </submittedName>
</protein>
<dbReference type="SUPFAM" id="SSF46785">
    <property type="entry name" value="Winged helix' DNA-binding domain"/>
    <property type="match status" value="1"/>
</dbReference>
<dbReference type="GO" id="GO:0003700">
    <property type="term" value="F:DNA-binding transcription factor activity"/>
    <property type="evidence" value="ECO:0007669"/>
    <property type="project" value="InterPro"/>
</dbReference>
<feature type="binding site" evidence="1">
    <location>
        <position position="130"/>
    </location>
    <ligand>
        <name>Zn(2+)</name>
        <dbReference type="ChEBI" id="CHEBI:29105"/>
    </ligand>
</feature>
<dbReference type="Pfam" id="PF01475">
    <property type="entry name" value="FUR"/>
    <property type="match status" value="1"/>
</dbReference>
<dbReference type="GO" id="GO:0045892">
    <property type="term" value="P:negative regulation of DNA-templated transcription"/>
    <property type="evidence" value="ECO:0007669"/>
    <property type="project" value="TreeGrafter"/>
</dbReference>
<dbReference type="AlphaFoldDB" id="A0A0S7BZJ8"/>
<dbReference type="Proteomes" id="UP000053091">
    <property type="component" value="Unassembled WGS sequence"/>
</dbReference>
<name>A0A0S7BZJ8_9BACT</name>
<dbReference type="GO" id="GO:0000976">
    <property type="term" value="F:transcription cis-regulatory region binding"/>
    <property type="evidence" value="ECO:0007669"/>
    <property type="project" value="TreeGrafter"/>
</dbReference>
<feature type="binding site" evidence="1">
    <location>
        <position position="97"/>
    </location>
    <ligand>
        <name>Zn(2+)</name>
        <dbReference type="ChEBI" id="CHEBI:29105"/>
    </ligand>
</feature>
<keyword evidence="1" id="KW-0479">Metal-binding</keyword>
<comment type="cofactor">
    <cofactor evidence="1">
        <name>Zn(2+)</name>
        <dbReference type="ChEBI" id="CHEBI:29105"/>
    </cofactor>
    <text evidence="1">Binds 1 zinc ion per subunit.</text>
</comment>
<dbReference type="InterPro" id="IPR002481">
    <property type="entry name" value="FUR"/>
</dbReference>
<proteinExistence type="predicted"/>
<dbReference type="Gene3D" id="1.10.10.10">
    <property type="entry name" value="Winged helix-like DNA-binding domain superfamily/Winged helix DNA-binding domain"/>
    <property type="match status" value="1"/>
</dbReference>
<dbReference type="PANTHER" id="PTHR33202">
    <property type="entry name" value="ZINC UPTAKE REGULATION PROTEIN"/>
    <property type="match status" value="1"/>
</dbReference>
<dbReference type="InterPro" id="IPR036388">
    <property type="entry name" value="WH-like_DNA-bd_sf"/>
</dbReference>
<dbReference type="OrthoDB" id="594893at2"/>
<organism evidence="2">
    <name type="scientific">Lentimicrobium saccharophilum</name>
    <dbReference type="NCBI Taxonomy" id="1678841"/>
    <lineage>
        <taxon>Bacteria</taxon>
        <taxon>Pseudomonadati</taxon>
        <taxon>Bacteroidota</taxon>
        <taxon>Bacteroidia</taxon>
        <taxon>Bacteroidales</taxon>
        <taxon>Lentimicrobiaceae</taxon>
        <taxon>Lentimicrobium</taxon>
    </lineage>
</organism>
<dbReference type="PANTHER" id="PTHR33202:SF7">
    <property type="entry name" value="FERRIC UPTAKE REGULATION PROTEIN"/>
    <property type="match status" value="1"/>
</dbReference>
<dbReference type="RefSeq" id="WP_062037227.1">
    <property type="nucleotide sequence ID" value="NZ_DF968182.1"/>
</dbReference>
<feature type="binding site" evidence="1">
    <location>
        <position position="133"/>
    </location>
    <ligand>
        <name>Zn(2+)</name>
        <dbReference type="ChEBI" id="CHEBI:29105"/>
    </ligand>
</feature>
<dbReference type="InterPro" id="IPR036390">
    <property type="entry name" value="WH_DNA-bd_sf"/>
</dbReference>
<dbReference type="STRING" id="1678841.TBC1_11200"/>
<accession>A0A0S7BZJ8</accession>
<evidence type="ECO:0000256" key="1">
    <source>
        <dbReference type="PIRSR" id="PIRSR602481-1"/>
    </source>
</evidence>